<dbReference type="RefSeq" id="XP_036370522.1">
    <property type="nucleotide sequence ID" value="XM_036514629.1"/>
</dbReference>
<feature type="domain" description="CHORD" evidence="5">
    <location>
        <begin position="4"/>
        <end position="63"/>
    </location>
</feature>
<dbReference type="Gene3D" id="2.60.40.790">
    <property type="match status" value="1"/>
</dbReference>
<keyword evidence="1" id="KW-0479">Metal-binding</keyword>
<evidence type="ECO:0000256" key="1">
    <source>
        <dbReference type="ARBA" id="ARBA00022723"/>
    </source>
</evidence>
<dbReference type="InterPro" id="IPR008978">
    <property type="entry name" value="HSP20-like_chaperone"/>
</dbReference>
<keyword evidence="2" id="KW-0677">Repeat</keyword>
<feature type="domain" description="CS" evidence="4">
    <location>
        <begin position="208"/>
        <end position="298"/>
    </location>
</feature>
<name>A0A6P7TKZ3_9MOLL</name>
<dbReference type="PROSITE" id="PS51401">
    <property type="entry name" value="CHORD"/>
    <property type="match status" value="2"/>
</dbReference>
<dbReference type="InterPro" id="IPR007052">
    <property type="entry name" value="CS_dom"/>
</dbReference>
<dbReference type="InterPro" id="IPR039790">
    <property type="entry name" value="CHRD1"/>
</dbReference>
<evidence type="ECO:0000313" key="7">
    <source>
        <dbReference type="RefSeq" id="XP_029652594.1"/>
    </source>
</evidence>
<evidence type="ECO:0000259" key="4">
    <source>
        <dbReference type="PROSITE" id="PS51203"/>
    </source>
</evidence>
<reference evidence="7 8" key="1">
    <citation type="submission" date="2025-08" db="UniProtKB">
        <authorList>
            <consortium name="RefSeq"/>
        </authorList>
    </citation>
    <scope>IDENTIFICATION</scope>
</reference>
<sequence>MPKCYNRTCGQDFDPASNSDDACLYHPGEPIFHEGIKKWSCCNKSSVDFTVFLDFPGCTRGRHNSTPLPKPETPKIEEKEVTIPKSIVPVKRPSVDEPTIPLKIIVRDSLNQCLQKRMEELNLQQNETDETSEIVVGTPCANACCGKIYEGEISNKENCKYHPGTAVFHEGMKYWSCCEIKTSDFSSFLNQPGCKIGKHLWKKKTVDGKTCRFDWHQTGSTVTLTIYAKLVVPKESYVEVNQVTCDIYLKYDAGKFAFEKKLVLCGIIDPLQSAVEMSEKKVEIKLHKADSSGWENLELKAKS</sequence>
<dbReference type="SUPFAM" id="SSF49764">
    <property type="entry name" value="HSP20-like chaperones"/>
    <property type="match status" value="1"/>
</dbReference>
<evidence type="ECO:0000256" key="3">
    <source>
        <dbReference type="ARBA" id="ARBA00022833"/>
    </source>
</evidence>
<evidence type="ECO:0000256" key="2">
    <source>
        <dbReference type="ARBA" id="ARBA00022737"/>
    </source>
</evidence>
<dbReference type="Pfam" id="PF04969">
    <property type="entry name" value="CS"/>
    <property type="match status" value="1"/>
</dbReference>
<dbReference type="Pfam" id="PF04968">
    <property type="entry name" value="CHORD"/>
    <property type="match status" value="2"/>
</dbReference>
<evidence type="ECO:0000313" key="9">
    <source>
        <dbReference type="RefSeq" id="XP_036370523.1"/>
    </source>
</evidence>
<organism evidence="6 7">
    <name type="scientific">Octopus sinensis</name>
    <name type="common">East Asian common octopus</name>
    <dbReference type="NCBI Taxonomy" id="2607531"/>
    <lineage>
        <taxon>Eukaryota</taxon>
        <taxon>Metazoa</taxon>
        <taxon>Spiralia</taxon>
        <taxon>Lophotrochozoa</taxon>
        <taxon>Mollusca</taxon>
        <taxon>Cephalopoda</taxon>
        <taxon>Coleoidea</taxon>
        <taxon>Octopodiformes</taxon>
        <taxon>Octopoda</taxon>
        <taxon>Incirrata</taxon>
        <taxon>Octopodidae</taxon>
        <taxon>Octopus</taxon>
    </lineage>
</organism>
<dbReference type="PROSITE" id="PS51203">
    <property type="entry name" value="CS"/>
    <property type="match status" value="1"/>
</dbReference>
<dbReference type="RefSeq" id="XP_036370523.1">
    <property type="nucleotide sequence ID" value="XM_036514630.1"/>
</dbReference>
<feature type="domain" description="CHORD" evidence="5">
    <location>
        <begin position="140"/>
        <end position="199"/>
    </location>
</feature>
<evidence type="ECO:0000259" key="5">
    <source>
        <dbReference type="PROSITE" id="PS51401"/>
    </source>
</evidence>
<dbReference type="KEGG" id="osn:115225781"/>
<dbReference type="PANTHER" id="PTHR46983:SF3">
    <property type="entry name" value="CHPADIPLOID STATE MAINTENANCE PROTEIN CHPA"/>
    <property type="match status" value="1"/>
</dbReference>
<proteinExistence type="predicted"/>
<dbReference type="PANTHER" id="PTHR46983">
    <property type="entry name" value="CYSTEINE AND HISTIDINE-RICH DOMAIN-CONTAINING PROTEIN 1"/>
    <property type="match status" value="1"/>
</dbReference>
<keyword evidence="6" id="KW-1185">Reference proteome</keyword>
<gene>
    <name evidence="7 8 9" type="primary">LOC115225781</name>
</gene>
<keyword evidence="3" id="KW-0862">Zinc</keyword>
<evidence type="ECO:0000313" key="6">
    <source>
        <dbReference type="Proteomes" id="UP000515154"/>
    </source>
</evidence>
<dbReference type="Proteomes" id="UP000515154">
    <property type="component" value="Linkage group LG28"/>
</dbReference>
<accession>A0A6P7TKZ3</accession>
<dbReference type="InterPro" id="IPR007051">
    <property type="entry name" value="CHORD_dom"/>
</dbReference>
<dbReference type="GO" id="GO:0046872">
    <property type="term" value="F:metal ion binding"/>
    <property type="evidence" value="ECO:0007669"/>
    <property type="project" value="UniProtKB-KW"/>
</dbReference>
<dbReference type="RefSeq" id="XP_029652594.1">
    <property type="nucleotide sequence ID" value="XM_029796734.2"/>
</dbReference>
<evidence type="ECO:0000313" key="8">
    <source>
        <dbReference type="RefSeq" id="XP_036370522.1"/>
    </source>
</evidence>
<dbReference type="AlphaFoldDB" id="A0A6P7TKZ3"/>
<protein>
    <submittedName>
        <fullName evidence="7 8">Cysteine and histidine-rich domain-containing protein 1</fullName>
    </submittedName>
</protein>
<dbReference type="Gene3D" id="4.10.1130.20">
    <property type="match status" value="2"/>
</dbReference>